<dbReference type="Proteomes" id="UP000199305">
    <property type="component" value="Unassembled WGS sequence"/>
</dbReference>
<reference evidence="3" key="1">
    <citation type="submission" date="2016-10" db="EMBL/GenBank/DDBJ databases">
        <authorList>
            <person name="Varghese N."/>
            <person name="Submissions S."/>
        </authorList>
    </citation>
    <scope>NUCLEOTIDE SEQUENCE [LARGE SCALE GENOMIC DNA]</scope>
    <source>
        <strain evidence="3">CGMCC 1.10658</strain>
    </source>
</reference>
<organism evidence="2 3">
    <name type="scientific">Microbulbifer yueqingensis</name>
    <dbReference type="NCBI Taxonomy" id="658219"/>
    <lineage>
        <taxon>Bacteria</taxon>
        <taxon>Pseudomonadati</taxon>
        <taxon>Pseudomonadota</taxon>
        <taxon>Gammaproteobacteria</taxon>
        <taxon>Cellvibrionales</taxon>
        <taxon>Microbulbiferaceae</taxon>
        <taxon>Microbulbifer</taxon>
    </lineage>
</organism>
<accession>A0A1G9DJB2</accession>
<dbReference type="OrthoDB" id="6199386at2"/>
<dbReference type="Pfam" id="PF19837">
    <property type="entry name" value="DUF6316"/>
    <property type="match status" value="1"/>
</dbReference>
<proteinExistence type="predicted"/>
<dbReference type="InterPro" id="IPR045630">
    <property type="entry name" value="DUF6316"/>
</dbReference>
<evidence type="ECO:0000313" key="3">
    <source>
        <dbReference type="Proteomes" id="UP000199305"/>
    </source>
</evidence>
<dbReference type="AlphaFoldDB" id="A0A1G9DJB2"/>
<evidence type="ECO:0000313" key="2">
    <source>
        <dbReference type="EMBL" id="SDK64001.1"/>
    </source>
</evidence>
<dbReference type="EMBL" id="FNFH01000006">
    <property type="protein sequence ID" value="SDK64001.1"/>
    <property type="molecule type" value="Genomic_DNA"/>
</dbReference>
<name>A0A1G9DJB2_9GAMM</name>
<evidence type="ECO:0000259" key="1">
    <source>
        <dbReference type="Pfam" id="PF19837"/>
    </source>
</evidence>
<protein>
    <recommendedName>
        <fullName evidence="1">DUF6316 domain-containing protein</fullName>
    </recommendedName>
</protein>
<sequence length="93" mass="10595">MHQQRAGESGRGIPPRSERFYKLDDDWYFQVRGGKSFGPFPCRAEAERAVRHFFGTGGPGDNPYAQCGKNGSGAVVHPFGSLRARRWHRFNRR</sequence>
<keyword evidence="3" id="KW-1185">Reference proteome</keyword>
<feature type="domain" description="DUF6316" evidence="1">
    <location>
        <begin position="12"/>
        <end position="53"/>
    </location>
</feature>
<gene>
    <name evidence="2" type="ORF">SAMN05216212_2832</name>
</gene>
<dbReference type="RefSeq" id="WP_091515623.1">
    <property type="nucleotide sequence ID" value="NZ_FNFH01000006.1"/>
</dbReference>